<keyword evidence="2" id="KW-1133">Transmembrane helix</keyword>
<reference evidence="3 4" key="1">
    <citation type="submission" date="2021-08" db="EMBL/GenBank/DDBJ databases">
        <title>Culture and genomic analysis of Symbiopectobacterium purcellii sp. nov. gen. nov., isolated from the leafhopper Empoasca decipiens.</title>
        <authorList>
            <person name="Nadal-Jimenez P."/>
            <person name="Siozios S."/>
            <person name="Halliday N."/>
            <person name="Camara M."/>
            <person name="Hurst G.D.D."/>
        </authorList>
    </citation>
    <scope>NUCLEOTIDE SEQUENCE [LARGE SCALE GENOMIC DNA]</scope>
    <source>
        <strain evidence="3 4">SyEd1</strain>
    </source>
</reference>
<sequence length="79" mass="8632">MLRGKDLPGLQVVLVRYLGLSATIVTNKGDNPSCRQRKGNDQGNRAPNGSKRMRAIVESAIIVLKALLAFLALIRIFLT</sequence>
<dbReference type="EMBL" id="CP081864">
    <property type="protein sequence ID" value="QZN96991.1"/>
    <property type="molecule type" value="Genomic_DNA"/>
</dbReference>
<evidence type="ECO:0000313" key="3">
    <source>
        <dbReference type="EMBL" id="QZN96991.1"/>
    </source>
</evidence>
<evidence type="ECO:0000256" key="1">
    <source>
        <dbReference type="SAM" id="MobiDB-lite"/>
    </source>
</evidence>
<accession>A0ABX9ARK1</accession>
<feature type="region of interest" description="Disordered" evidence="1">
    <location>
        <begin position="29"/>
        <end position="50"/>
    </location>
</feature>
<dbReference type="RefSeq" id="WP_222160003.1">
    <property type="nucleotide sequence ID" value="NZ_CP081864.1"/>
</dbReference>
<keyword evidence="2" id="KW-0812">Transmembrane</keyword>
<evidence type="ECO:0000256" key="2">
    <source>
        <dbReference type="SAM" id="Phobius"/>
    </source>
</evidence>
<proteinExistence type="predicted"/>
<evidence type="ECO:0008006" key="5">
    <source>
        <dbReference type="Google" id="ProtNLM"/>
    </source>
</evidence>
<name>A0ABX9ARK1_9ENTR</name>
<dbReference type="Proteomes" id="UP000825886">
    <property type="component" value="Chromosome"/>
</dbReference>
<protein>
    <recommendedName>
        <fullName evidence="5">Transposase</fullName>
    </recommendedName>
</protein>
<keyword evidence="2" id="KW-0472">Membrane</keyword>
<keyword evidence="4" id="KW-1185">Reference proteome</keyword>
<organism evidence="3 4">
    <name type="scientific">Symbiopectobacterium purcellii</name>
    <dbReference type="NCBI Taxonomy" id="2871826"/>
    <lineage>
        <taxon>Bacteria</taxon>
        <taxon>Pseudomonadati</taxon>
        <taxon>Pseudomonadota</taxon>
        <taxon>Gammaproteobacteria</taxon>
        <taxon>Enterobacterales</taxon>
        <taxon>Enterobacteriaceae</taxon>
    </lineage>
</organism>
<feature type="transmembrane region" description="Helical" evidence="2">
    <location>
        <begin position="55"/>
        <end position="78"/>
    </location>
</feature>
<gene>
    <name evidence="3" type="ORF">K6K13_06240</name>
</gene>
<evidence type="ECO:0000313" key="4">
    <source>
        <dbReference type="Proteomes" id="UP000825886"/>
    </source>
</evidence>